<reference evidence="2" key="1">
    <citation type="submission" date="2021-01" db="EMBL/GenBank/DDBJ databases">
        <authorList>
            <person name="Corre E."/>
            <person name="Pelletier E."/>
            <person name="Niang G."/>
            <person name="Scheremetjew M."/>
            <person name="Finn R."/>
            <person name="Kale V."/>
            <person name="Holt S."/>
            <person name="Cochrane G."/>
            <person name="Meng A."/>
            <person name="Brown T."/>
            <person name="Cohen L."/>
        </authorList>
    </citation>
    <scope>NUCLEOTIDE SEQUENCE</scope>
    <source>
        <strain evidence="2">CCMP281</strain>
    </source>
</reference>
<protein>
    <submittedName>
        <fullName evidence="2">Uncharacterized protein</fullName>
    </submittedName>
</protein>
<accession>A0A6T9CRT9</accession>
<evidence type="ECO:0000313" key="1">
    <source>
        <dbReference type="EMBL" id="CAE0107416.1"/>
    </source>
</evidence>
<dbReference type="AlphaFoldDB" id="A0A6T9CRT9"/>
<dbReference type="EMBL" id="HBHX01014435">
    <property type="protein sequence ID" value="CAE0107416.1"/>
    <property type="molecule type" value="Transcribed_RNA"/>
</dbReference>
<organism evidence="2">
    <name type="scientific">Haptolina ericina</name>
    <dbReference type="NCBI Taxonomy" id="156174"/>
    <lineage>
        <taxon>Eukaryota</taxon>
        <taxon>Haptista</taxon>
        <taxon>Haptophyta</taxon>
        <taxon>Prymnesiophyceae</taxon>
        <taxon>Prymnesiales</taxon>
        <taxon>Prymnesiaceae</taxon>
        <taxon>Haptolina</taxon>
    </lineage>
</organism>
<name>A0A6T9CRT9_9EUKA</name>
<proteinExistence type="predicted"/>
<dbReference type="EMBL" id="HBHX01014437">
    <property type="protein sequence ID" value="CAE0107418.1"/>
    <property type="molecule type" value="Transcribed_RNA"/>
</dbReference>
<sequence>MAASKAAGHLPAVTLDHTASCITSKMDSLSELDLSCSLKCCSRHRQLGHHVSPSCAALLHRGVRTKILSCRYPWWPSEEKHHPTGSATRHGGSARAALFPAAGSRTAMLSVALSV</sequence>
<evidence type="ECO:0000313" key="2">
    <source>
        <dbReference type="EMBL" id="CAE0107418.1"/>
    </source>
</evidence>
<gene>
    <name evidence="1" type="ORF">HERI1096_LOCUS8075</name>
    <name evidence="2" type="ORF">HERI1096_LOCUS8077</name>
</gene>